<proteinExistence type="predicted"/>
<dbReference type="InterPro" id="IPR018490">
    <property type="entry name" value="cNMP-bd_dom_sf"/>
</dbReference>
<dbReference type="SUPFAM" id="SSF51206">
    <property type="entry name" value="cAMP-binding domain-like"/>
    <property type="match status" value="1"/>
</dbReference>
<dbReference type="Gene3D" id="2.60.120.10">
    <property type="entry name" value="Jelly Rolls"/>
    <property type="match status" value="1"/>
</dbReference>
<comment type="caution">
    <text evidence="2">The sequence shown here is derived from an EMBL/GenBank/DDBJ whole genome shotgun (WGS) entry which is preliminary data.</text>
</comment>
<reference evidence="2" key="2">
    <citation type="submission" date="2021-04" db="EMBL/GenBank/DDBJ databases">
        <authorList>
            <person name="Gilroy R."/>
        </authorList>
    </citation>
    <scope>NUCLEOTIDE SEQUENCE</scope>
    <source>
        <strain evidence="2">CHK169-11906</strain>
    </source>
</reference>
<dbReference type="SUPFAM" id="SSF46785">
    <property type="entry name" value="Winged helix' DNA-binding domain"/>
    <property type="match status" value="1"/>
</dbReference>
<protein>
    <submittedName>
        <fullName evidence="2">Crp/Fnr family transcriptional regulator</fullName>
    </submittedName>
</protein>
<dbReference type="Proteomes" id="UP000824259">
    <property type="component" value="Unassembled WGS sequence"/>
</dbReference>
<dbReference type="PROSITE" id="PS50042">
    <property type="entry name" value="CNMP_BINDING_3"/>
    <property type="match status" value="1"/>
</dbReference>
<feature type="domain" description="Cyclic nucleotide-binding" evidence="1">
    <location>
        <begin position="10"/>
        <end position="116"/>
    </location>
</feature>
<evidence type="ECO:0000313" key="3">
    <source>
        <dbReference type="Proteomes" id="UP000824259"/>
    </source>
</evidence>
<accession>A0A9D2L4T5</accession>
<sequence>MDFEIYEAPLFRGCDRRVVDEVLALSPSRMSIYKKGDFIAMQHSVCRSLYILCKGSVCLQMSSEEGREFTLDTLAAPDVLASAFIFGTENILPVSIIANTDCHFLVISKECVSLLVERDKKVLHNFLTILSDHSLFLSRKLEQFALQTLSSRLIGYLRNNHAVQNLQETAFILGVTRPSLSRTVSQLVRQGIIRKSEKGYILS</sequence>
<dbReference type="GO" id="GO:0003700">
    <property type="term" value="F:DNA-binding transcription factor activity"/>
    <property type="evidence" value="ECO:0007669"/>
    <property type="project" value="TreeGrafter"/>
</dbReference>
<dbReference type="Pfam" id="PF00027">
    <property type="entry name" value="cNMP_binding"/>
    <property type="match status" value="1"/>
</dbReference>
<dbReference type="InterPro" id="IPR050397">
    <property type="entry name" value="Env_Response_Regulators"/>
</dbReference>
<dbReference type="SMART" id="SM00100">
    <property type="entry name" value="cNMP"/>
    <property type="match status" value="1"/>
</dbReference>
<dbReference type="PANTHER" id="PTHR24567:SF58">
    <property type="entry name" value="CYCLIC AMP-BINDING REGULATORY PROTEIN"/>
    <property type="match status" value="1"/>
</dbReference>
<organism evidence="2 3">
    <name type="scientific">Candidatus Alistipes avicola</name>
    <dbReference type="NCBI Taxonomy" id="2838432"/>
    <lineage>
        <taxon>Bacteria</taxon>
        <taxon>Pseudomonadati</taxon>
        <taxon>Bacteroidota</taxon>
        <taxon>Bacteroidia</taxon>
        <taxon>Bacteroidales</taxon>
        <taxon>Rikenellaceae</taxon>
        <taxon>Alistipes</taxon>
    </lineage>
</organism>
<dbReference type="CDD" id="cd00038">
    <property type="entry name" value="CAP_ED"/>
    <property type="match status" value="1"/>
</dbReference>
<dbReference type="InterPro" id="IPR000595">
    <property type="entry name" value="cNMP-bd_dom"/>
</dbReference>
<dbReference type="EMBL" id="DWYR01000019">
    <property type="protein sequence ID" value="HJA99240.1"/>
    <property type="molecule type" value="Genomic_DNA"/>
</dbReference>
<dbReference type="InterPro" id="IPR036390">
    <property type="entry name" value="WH_DNA-bd_sf"/>
</dbReference>
<evidence type="ECO:0000313" key="2">
    <source>
        <dbReference type="EMBL" id="HJA99240.1"/>
    </source>
</evidence>
<dbReference type="AlphaFoldDB" id="A0A9D2L4T5"/>
<gene>
    <name evidence="2" type="ORF">H9779_06570</name>
</gene>
<evidence type="ECO:0000259" key="1">
    <source>
        <dbReference type="PROSITE" id="PS50042"/>
    </source>
</evidence>
<reference evidence="2" key="1">
    <citation type="journal article" date="2021" name="PeerJ">
        <title>Extensive microbial diversity within the chicken gut microbiome revealed by metagenomics and culture.</title>
        <authorList>
            <person name="Gilroy R."/>
            <person name="Ravi A."/>
            <person name="Getino M."/>
            <person name="Pursley I."/>
            <person name="Horton D.L."/>
            <person name="Alikhan N.F."/>
            <person name="Baker D."/>
            <person name="Gharbi K."/>
            <person name="Hall N."/>
            <person name="Watson M."/>
            <person name="Adriaenssens E.M."/>
            <person name="Foster-Nyarko E."/>
            <person name="Jarju S."/>
            <person name="Secka A."/>
            <person name="Antonio M."/>
            <person name="Oren A."/>
            <person name="Chaudhuri R.R."/>
            <person name="La Ragione R."/>
            <person name="Hildebrand F."/>
            <person name="Pallen M.J."/>
        </authorList>
    </citation>
    <scope>NUCLEOTIDE SEQUENCE</scope>
    <source>
        <strain evidence="2">CHK169-11906</strain>
    </source>
</reference>
<name>A0A9D2L4T5_9BACT</name>
<dbReference type="InterPro" id="IPR014710">
    <property type="entry name" value="RmlC-like_jellyroll"/>
</dbReference>
<dbReference type="PANTHER" id="PTHR24567">
    <property type="entry name" value="CRP FAMILY TRANSCRIPTIONAL REGULATORY PROTEIN"/>
    <property type="match status" value="1"/>
</dbReference>
<dbReference type="GO" id="GO:0005829">
    <property type="term" value="C:cytosol"/>
    <property type="evidence" value="ECO:0007669"/>
    <property type="project" value="TreeGrafter"/>
</dbReference>